<comment type="caution">
    <text evidence="2">The sequence shown here is derived from an EMBL/GenBank/DDBJ whole genome shotgun (WGS) entry which is preliminary data.</text>
</comment>
<dbReference type="Gene3D" id="3.40.50.720">
    <property type="entry name" value="NAD(P)-binding Rossmann-like Domain"/>
    <property type="match status" value="1"/>
</dbReference>
<dbReference type="Proteomes" id="UP000176992">
    <property type="component" value="Unassembled WGS sequence"/>
</dbReference>
<dbReference type="EMBL" id="MFIV01000084">
    <property type="protein sequence ID" value="OGF98564.1"/>
    <property type="molecule type" value="Genomic_DNA"/>
</dbReference>
<protein>
    <recommendedName>
        <fullName evidence="1">NAD-dependent epimerase/dehydratase domain-containing protein</fullName>
    </recommendedName>
</protein>
<evidence type="ECO:0000259" key="1">
    <source>
        <dbReference type="Pfam" id="PF01370"/>
    </source>
</evidence>
<sequence>MKIFLTGANGFLGSRLARALLERTEHELTLLARPGRITNLPLGERVTVATGDLNNRASLERALDGCGVVIHAAALVATWARDKSVFDRVNIEGTLNLLRSAGKAGAEKIIYISSFLALGHSDGPPLNEGDPGEREVHYNDYERTKYLANRRALELAGEQGLPLVVLYPTVLYGPGPLTAGNLIAGMIIDFMRRKLPARLGDGKPRWNFVFVEDAVRGVLLALEKAASGKRYILGGEDVSLAGFFGTLEKVAGVRQPRLAVPFPLARLVGAGEELLALLFGRMPQTTRAVIDIFTKNWVFDSGAAAKDLGYKALTLEDGLRRTVDWIRSEGLA</sequence>
<evidence type="ECO:0000313" key="3">
    <source>
        <dbReference type="Proteomes" id="UP000176992"/>
    </source>
</evidence>
<feature type="domain" description="NAD-dependent epimerase/dehydratase" evidence="1">
    <location>
        <begin position="3"/>
        <end position="234"/>
    </location>
</feature>
<name>A0A1F5YEH0_9BACT</name>
<dbReference type="GO" id="GO:0004029">
    <property type="term" value="F:aldehyde dehydrogenase (NAD+) activity"/>
    <property type="evidence" value="ECO:0007669"/>
    <property type="project" value="TreeGrafter"/>
</dbReference>
<dbReference type="PANTHER" id="PTHR48079">
    <property type="entry name" value="PROTEIN YEEZ"/>
    <property type="match status" value="1"/>
</dbReference>
<dbReference type="SUPFAM" id="SSF51735">
    <property type="entry name" value="NAD(P)-binding Rossmann-fold domains"/>
    <property type="match status" value="1"/>
</dbReference>
<reference evidence="2 3" key="1">
    <citation type="journal article" date="2016" name="Nat. Commun.">
        <title>Thousands of microbial genomes shed light on interconnected biogeochemical processes in an aquifer system.</title>
        <authorList>
            <person name="Anantharaman K."/>
            <person name="Brown C.T."/>
            <person name="Hug L.A."/>
            <person name="Sharon I."/>
            <person name="Castelle C.J."/>
            <person name="Probst A.J."/>
            <person name="Thomas B.C."/>
            <person name="Singh A."/>
            <person name="Wilkins M.J."/>
            <person name="Karaoz U."/>
            <person name="Brodie E.L."/>
            <person name="Williams K.H."/>
            <person name="Hubbard S.S."/>
            <person name="Banfield J.F."/>
        </authorList>
    </citation>
    <scope>NUCLEOTIDE SEQUENCE [LARGE SCALE GENOMIC DNA]</scope>
</reference>
<dbReference type="PANTHER" id="PTHR48079:SF6">
    <property type="entry name" value="NAD(P)-BINDING DOMAIN-CONTAINING PROTEIN-RELATED"/>
    <property type="match status" value="1"/>
</dbReference>
<gene>
    <name evidence="2" type="ORF">A2Z86_04045</name>
</gene>
<dbReference type="Pfam" id="PF01370">
    <property type="entry name" value="Epimerase"/>
    <property type="match status" value="1"/>
</dbReference>
<accession>A0A1F5YEH0</accession>
<organism evidence="2 3">
    <name type="scientific">Candidatus Glassbacteria bacterium GWA2_58_10</name>
    <dbReference type="NCBI Taxonomy" id="1817865"/>
    <lineage>
        <taxon>Bacteria</taxon>
        <taxon>Candidatus Glassiibacteriota</taxon>
    </lineage>
</organism>
<dbReference type="AlphaFoldDB" id="A0A1F5YEH0"/>
<evidence type="ECO:0000313" key="2">
    <source>
        <dbReference type="EMBL" id="OGF98564.1"/>
    </source>
</evidence>
<dbReference type="GO" id="GO:0005737">
    <property type="term" value="C:cytoplasm"/>
    <property type="evidence" value="ECO:0007669"/>
    <property type="project" value="TreeGrafter"/>
</dbReference>
<dbReference type="InterPro" id="IPR001509">
    <property type="entry name" value="Epimerase_deHydtase"/>
</dbReference>
<dbReference type="InterPro" id="IPR036291">
    <property type="entry name" value="NAD(P)-bd_dom_sf"/>
</dbReference>
<dbReference type="InterPro" id="IPR051783">
    <property type="entry name" value="NAD(P)-dependent_oxidoreduct"/>
</dbReference>
<proteinExistence type="predicted"/>